<dbReference type="Pfam" id="PF00376">
    <property type="entry name" value="MerR"/>
    <property type="match status" value="1"/>
</dbReference>
<dbReference type="PRINTS" id="PR00040">
    <property type="entry name" value="HTHMERR"/>
</dbReference>
<sequence>MRIGELSKNTGFQVETLRFYEKQGLIAPVGRTESGYREYDQESLKQLHFIQQAKSVGFSLNEISELLTLRVERDQHSCSEVKTIAEQKLEQIESKINELNKMRDALHKITDACCGGAEPATSCTILNALDNTDD</sequence>
<dbReference type="InterPro" id="IPR047057">
    <property type="entry name" value="MerR_fam"/>
</dbReference>
<evidence type="ECO:0000313" key="6">
    <source>
        <dbReference type="EMBL" id="TCJ87685.1"/>
    </source>
</evidence>
<keyword evidence="2" id="KW-0238">DNA-binding</keyword>
<reference evidence="6 7" key="1">
    <citation type="submission" date="2019-03" db="EMBL/GenBank/DDBJ databases">
        <title>Genomic Encyclopedia of Type Strains, Phase IV (KMG-IV): sequencing the most valuable type-strain genomes for metagenomic binning, comparative biology and taxonomic classification.</title>
        <authorList>
            <person name="Goeker M."/>
        </authorList>
    </citation>
    <scope>NUCLEOTIDE SEQUENCE [LARGE SCALE GENOMIC DNA]</scope>
    <source>
        <strain evidence="6 7">DSM 24830</strain>
    </source>
</reference>
<dbReference type="InterPro" id="IPR000551">
    <property type="entry name" value="MerR-type_HTH_dom"/>
</dbReference>
<feature type="coiled-coil region" evidence="4">
    <location>
        <begin position="82"/>
        <end position="109"/>
    </location>
</feature>
<dbReference type="EMBL" id="SMFQ01000003">
    <property type="protein sequence ID" value="TCJ87685.1"/>
    <property type="molecule type" value="Genomic_DNA"/>
</dbReference>
<dbReference type="NCBIfam" id="TIGR02043">
    <property type="entry name" value="ZntR"/>
    <property type="match status" value="1"/>
</dbReference>
<evidence type="ECO:0000313" key="7">
    <source>
        <dbReference type="Proteomes" id="UP000294887"/>
    </source>
</evidence>
<dbReference type="InterPro" id="IPR011788">
    <property type="entry name" value="ZntR"/>
</dbReference>
<keyword evidence="3" id="KW-0804">Transcription</keyword>
<dbReference type="Pfam" id="PF09278">
    <property type="entry name" value="MerR-DNA-bind"/>
    <property type="match status" value="1"/>
</dbReference>
<dbReference type="GO" id="GO:0003700">
    <property type="term" value="F:DNA-binding transcription factor activity"/>
    <property type="evidence" value="ECO:0007669"/>
    <property type="project" value="InterPro"/>
</dbReference>
<dbReference type="Proteomes" id="UP000294887">
    <property type="component" value="Unassembled WGS sequence"/>
</dbReference>
<organism evidence="6 7">
    <name type="scientific">Cocleimonas flava</name>
    <dbReference type="NCBI Taxonomy" id="634765"/>
    <lineage>
        <taxon>Bacteria</taxon>
        <taxon>Pseudomonadati</taxon>
        <taxon>Pseudomonadota</taxon>
        <taxon>Gammaproteobacteria</taxon>
        <taxon>Thiotrichales</taxon>
        <taxon>Thiotrichaceae</taxon>
        <taxon>Cocleimonas</taxon>
    </lineage>
</organism>
<dbReference type="PANTHER" id="PTHR30204">
    <property type="entry name" value="REDOX-CYCLING DRUG-SENSING TRANSCRIPTIONAL ACTIVATOR SOXR"/>
    <property type="match status" value="1"/>
</dbReference>
<dbReference type="RefSeq" id="WP_131905943.1">
    <property type="nucleotide sequence ID" value="NZ_BAAAFU010000004.1"/>
</dbReference>
<accession>A0A4V6NCF9</accession>
<dbReference type="OrthoDB" id="9808480at2"/>
<dbReference type="InterPro" id="IPR015358">
    <property type="entry name" value="Tscrpt_reg_MerR_DNA-bd"/>
</dbReference>
<dbReference type="Gene3D" id="1.10.1660.10">
    <property type="match status" value="1"/>
</dbReference>
<dbReference type="SUPFAM" id="SSF46955">
    <property type="entry name" value="Putative DNA-binding domain"/>
    <property type="match status" value="1"/>
</dbReference>
<dbReference type="PROSITE" id="PS50937">
    <property type="entry name" value="HTH_MERR_2"/>
    <property type="match status" value="1"/>
</dbReference>
<dbReference type="GO" id="GO:0008270">
    <property type="term" value="F:zinc ion binding"/>
    <property type="evidence" value="ECO:0007669"/>
    <property type="project" value="InterPro"/>
</dbReference>
<dbReference type="InterPro" id="IPR009061">
    <property type="entry name" value="DNA-bd_dom_put_sf"/>
</dbReference>
<feature type="domain" description="HTH merR-type" evidence="5">
    <location>
        <begin position="1"/>
        <end position="69"/>
    </location>
</feature>
<proteinExistence type="predicted"/>
<dbReference type="AlphaFoldDB" id="A0A4V6NCF9"/>
<dbReference type="GO" id="GO:0006351">
    <property type="term" value="P:DNA-templated transcription"/>
    <property type="evidence" value="ECO:0007669"/>
    <property type="project" value="InterPro"/>
</dbReference>
<keyword evidence="4" id="KW-0175">Coiled coil</keyword>
<comment type="caution">
    <text evidence="6">The sequence shown here is derived from an EMBL/GenBank/DDBJ whole genome shotgun (WGS) entry which is preliminary data.</text>
</comment>
<keyword evidence="1" id="KW-0805">Transcription regulation</keyword>
<evidence type="ECO:0000256" key="1">
    <source>
        <dbReference type="ARBA" id="ARBA00023015"/>
    </source>
</evidence>
<dbReference type="SMART" id="SM00422">
    <property type="entry name" value="HTH_MERR"/>
    <property type="match status" value="1"/>
</dbReference>
<dbReference type="GO" id="GO:0003677">
    <property type="term" value="F:DNA binding"/>
    <property type="evidence" value="ECO:0007669"/>
    <property type="project" value="UniProtKB-KW"/>
</dbReference>
<dbReference type="NCBIfam" id="NF007069">
    <property type="entry name" value="PRK09514.1"/>
    <property type="match status" value="1"/>
</dbReference>
<evidence type="ECO:0000259" key="5">
    <source>
        <dbReference type="PROSITE" id="PS50937"/>
    </source>
</evidence>
<dbReference type="PANTHER" id="PTHR30204:SF92">
    <property type="entry name" value="HTH-TYPE TRANSCRIPTIONAL REGULATOR ZNTR"/>
    <property type="match status" value="1"/>
</dbReference>
<evidence type="ECO:0000256" key="2">
    <source>
        <dbReference type="ARBA" id="ARBA00023125"/>
    </source>
</evidence>
<gene>
    <name evidence="6" type="ORF">EV695_2198</name>
</gene>
<evidence type="ECO:0000256" key="4">
    <source>
        <dbReference type="SAM" id="Coils"/>
    </source>
</evidence>
<name>A0A4V6NCF9_9GAMM</name>
<keyword evidence="7" id="KW-1185">Reference proteome</keyword>
<dbReference type="CDD" id="cd04770">
    <property type="entry name" value="HTH_HMRTR"/>
    <property type="match status" value="1"/>
</dbReference>
<protein>
    <submittedName>
        <fullName evidence="6">MerR family transcriptional regulator</fullName>
    </submittedName>
</protein>
<evidence type="ECO:0000256" key="3">
    <source>
        <dbReference type="ARBA" id="ARBA00023163"/>
    </source>
</evidence>